<evidence type="ECO:0000313" key="3">
    <source>
        <dbReference type="Proteomes" id="UP000663760"/>
    </source>
</evidence>
<keyword evidence="3" id="KW-1185">Reference proteome</keyword>
<dbReference type="AlphaFoldDB" id="A0A7I8IYS7"/>
<gene>
    <name evidence="1" type="ORF">SI7747_07009257</name>
    <name evidence="2" type="ORF">SI8410_07009953</name>
</gene>
<organism evidence="1">
    <name type="scientific">Spirodela intermedia</name>
    <name type="common">Intermediate duckweed</name>
    <dbReference type="NCBI Taxonomy" id="51605"/>
    <lineage>
        <taxon>Eukaryota</taxon>
        <taxon>Viridiplantae</taxon>
        <taxon>Streptophyta</taxon>
        <taxon>Embryophyta</taxon>
        <taxon>Tracheophyta</taxon>
        <taxon>Spermatophyta</taxon>
        <taxon>Magnoliopsida</taxon>
        <taxon>Liliopsida</taxon>
        <taxon>Araceae</taxon>
        <taxon>Lemnoideae</taxon>
        <taxon>Spirodela</taxon>
    </lineage>
</organism>
<dbReference type="EMBL" id="LR743594">
    <property type="protein sequence ID" value="CAA2623319.1"/>
    <property type="molecule type" value="Genomic_DNA"/>
</dbReference>
<evidence type="ECO:0000313" key="2">
    <source>
        <dbReference type="EMBL" id="CAA7399283.1"/>
    </source>
</evidence>
<evidence type="ECO:0000313" key="1">
    <source>
        <dbReference type="EMBL" id="CAA2623319.1"/>
    </source>
</evidence>
<dbReference type="EMBL" id="LR746270">
    <property type="protein sequence ID" value="CAA7399283.1"/>
    <property type="molecule type" value="Genomic_DNA"/>
</dbReference>
<protein>
    <submittedName>
        <fullName evidence="1">Uncharacterized protein</fullName>
    </submittedName>
</protein>
<accession>A0A7I8IYS7</accession>
<dbReference type="Proteomes" id="UP000663760">
    <property type="component" value="Chromosome 7"/>
</dbReference>
<name>A0A7I8IYS7_SPIIN</name>
<sequence length="23" mass="2805">MAMMSFECCLRYIFFFHSDLIIS</sequence>
<proteinExistence type="predicted"/>
<reference evidence="1" key="1">
    <citation type="submission" date="2019-12" db="EMBL/GenBank/DDBJ databases">
        <authorList>
            <person name="Scholz U."/>
            <person name="Mascher M."/>
            <person name="Fiebig A."/>
        </authorList>
    </citation>
    <scope>NUCLEOTIDE SEQUENCE</scope>
</reference>